<keyword evidence="2" id="KW-0732">Signal</keyword>
<feature type="chain" id="PRO_5042922580" description="Peptidase S9 prolyl oligopeptidase catalytic domain-containing protein" evidence="2">
    <location>
        <begin position="24"/>
        <end position="656"/>
    </location>
</feature>
<protein>
    <recommendedName>
        <fullName evidence="3">Peptidase S9 prolyl oligopeptidase catalytic domain-containing protein</fullName>
    </recommendedName>
</protein>
<organism evidence="4 5">
    <name type="scientific">Marinagarivorans cellulosilyticus</name>
    <dbReference type="NCBI Taxonomy" id="2721545"/>
    <lineage>
        <taxon>Bacteria</taxon>
        <taxon>Pseudomonadati</taxon>
        <taxon>Pseudomonadota</taxon>
        <taxon>Gammaproteobacteria</taxon>
        <taxon>Cellvibrionales</taxon>
        <taxon>Cellvibrionaceae</taxon>
        <taxon>Marinagarivorans</taxon>
    </lineage>
</organism>
<proteinExistence type="predicted"/>
<dbReference type="SUPFAM" id="SSF53474">
    <property type="entry name" value="alpha/beta-Hydrolases"/>
    <property type="match status" value="1"/>
</dbReference>
<dbReference type="SUPFAM" id="SSF82171">
    <property type="entry name" value="DPP6 N-terminal domain-like"/>
    <property type="match status" value="1"/>
</dbReference>
<keyword evidence="5" id="KW-1185">Reference proteome</keyword>
<dbReference type="EMBL" id="AP023086">
    <property type="protein sequence ID" value="BCD97988.1"/>
    <property type="molecule type" value="Genomic_DNA"/>
</dbReference>
<dbReference type="AlphaFoldDB" id="A0AAN1WI12"/>
<dbReference type="GO" id="GO:0004252">
    <property type="term" value="F:serine-type endopeptidase activity"/>
    <property type="evidence" value="ECO:0007669"/>
    <property type="project" value="TreeGrafter"/>
</dbReference>
<sequence>MLLFLRQCIVASFILLFTTTAFGAPSLKDYGLLPSTSMMEISPSGKKIAFRKSTADKDLLVVYSLSEKKTLLATDISEINPSYTYFISETKLVIVASQYRRIYGFKDTHNVSTAFTIDIKNQKIEQLLTPGHKIYKGQTGLGDIVSISQNRKYAYMPAYVGRSETDHSPNYSLVRVEIDKPKRLKVIEKGHDDSRDYFMDNKDRVIAQTRYDQKSNIYEVLVPEKKGWKVIYSQEMPILSISMVGSTPDFKSLIMLADNSKTGRSDYYLMSLTDGEITPSRLGRDDKDIEGVITDVNRVAYGVRYSGFTPSYHFFDKKLDERIQNALQKFPEHSVWLTSHSNNWKHFITRVEGSNYAGDYILFDDKNKPSFLGTQRPNIKPGDINPIGTLTYKAADGLEIPTLLTIPKSKVGSLKNLPAVVLPHGGPASYDRIGFDWLAQSIASQGYLVVQPQFRGSEGFGASFNLAGNGEWGKKMQSDITDGVLYLTQKGIIDPKRVCIAGASYGGYAALAGGAFTPEIYQCVVSIAGVSDLPRMLKEEKSQHGKHHWAVSYWESNIANNELDKNALKEISPAFHAQNFTAPVLLMHGERDKIVSYKQSKVMRSALKKADKEVKLIKLEDENHHLIEGQSRLLVINKMIEFFNAHIGEKATRPAP</sequence>
<accession>A0AAN1WI12</accession>
<dbReference type="Proteomes" id="UP001320119">
    <property type="component" value="Chromosome"/>
</dbReference>
<evidence type="ECO:0000313" key="4">
    <source>
        <dbReference type="EMBL" id="BCD97988.1"/>
    </source>
</evidence>
<gene>
    <name evidence="4" type="ORF">MARGE09_P2189</name>
</gene>
<dbReference type="KEGG" id="marq:MARGE09_P2189"/>
<name>A0AAN1WI12_9GAMM</name>
<evidence type="ECO:0000259" key="3">
    <source>
        <dbReference type="Pfam" id="PF00326"/>
    </source>
</evidence>
<dbReference type="PANTHER" id="PTHR42776">
    <property type="entry name" value="SERINE PEPTIDASE S9 FAMILY MEMBER"/>
    <property type="match status" value="1"/>
</dbReference>
<reference evidence="4 5" key="1">
    <citation type="journal article" date="2022" name="IScience">
        <title>An ultrasensitive nanofiber-based assay for enzymatic hydrolysis and deep-sea microbial degradation of cellulose.</title>
        <authorList>
            <person name="Tsudome M."/>
            <person name="Tachioka M."/>
            <person name="Miyazaki M."/>
            <person name="Uchimura K."/>
            <person name="Tsuda M."/>
            <person name="Takaki Y."/>
            <person name="Deguchi S."/>
        </authorList>
    </citation>
    <scope>NUCLEOTIDE SEQUENCE [LARGE SCALE GENOMIC DNA]</scope>
    <source>
        <strain evidence="4 5">GE09</strain>
    </source>
</reference>
<dbReference type="Gene3D" id="3.40.50.1820">
    <property type="entry name" value="alpha/beta hydrolase"/>
    <property type="match status" value="1"/>
</dbReference>
<evidence type="ECO:0000256" key="1">
    <source>
        <dbReference type="ARBA" id="ARBA00022801"/>
    </source>
</evidence>
<dbReference type="InterPro" id="IPR029058">
    <property type="entry name" value="AB_hydrolase_fold"/>
</dbReference>
<dbReference type="PANTHER" id="PTHR42776:SF27">
    <property type="entry name" value="DIPEPTIDYL PEPTIDASE FAMILY MEMBER 6"/>
    <property type="match status" value="1"/>
</dbReference>
<dbReference type="GO" id="GO:0006508">
    <property type="term" value="P:proteolysis"/>
    <property type="evidence" value="ECO:0007669"/>
    <property type="project" value="InterPro"/>
</dbReference>
<keyword evidence="1" id="KW-0378">Hydrolase</keyword>
<dbReference type="InterPro" id="IPR001375">
    <property type="entry name" value="Peptidase_S9_cat"/>
</dbReference>
<evidence type="ECO:0000256" key="2">
    <source>
        <dbReference type="SAM" id="SignalP"/>
    </source>
</evidence>
<feature type="domain" description="Peptidase S9 prolyl oligopeptidase catalytic" evidence="3">
    <location>
        <begin position="435"/>
        <end position="649"/>
    </location>
</feature>
<evidence type="ECO:0000313" key="5">
    <source>
        <dbReference type="Proteomes" id="UP001320119"/>
    </source>
</evidence>
<feature type="signal peptide" evidence="2">
    <location>
        <begin position="1"/>
        <end position="23"/>
    </location>
</feature>
<dbReference type="Pfam" id="PF00326">
    <property type="entry name" value="Peptidase_S9"/>
    <property type="match status" value="1"/>
</dbReference>
<dbReference type="RefSeq" id="WP_236982033.1">
    <property type="nucleotide sequence ID" value="NZ_AP023086.1"/>
</dbReference>